<dbReference type="PANTHER" id="PTHR43793">
    <property type="entry name" value="FAD SYNTHASE"/>
    <property type="match status" value="1"/>
</dbReference>
<evidence type="ECO:0000313" key="10">
    <source>
        <dbReference type="Proteomes" id="UP001501411"/>
    </source>
</evidence>
<dbReference type="EMBL" id="BAABIQ010000003">
    <property type="protein sequence ID" value="GAA4781569.1"/>
    <property type="molecule type" value="Genomic_DNA"/>
</dbReference>
<evidence type="ECO:0000256" key="7">
    <source>
        <dbReference type="ARBA" id="ARBA00047428"/>
    </source>
</evidence>
<protein>
    <recommendedName>
        <fullName evidence="1">D-glycero-beta-D-manno-heptose 1-phosphate adenylyltransferase</fullName>
        <ecNumber evidence="1">2.7.7.70</ecNumber>
    </recommendedName>
</protein>
<dbReference type="Pfam" id="PF01467">
    <property type="entry name" value="CTP_transf_like"/>
    <property type="match status" value="1"/>
</dbReference>
<keyword evidence="5" id="KW-0067">ATP-binding</keyword>
<organism evidence="9 10">
    <name type="scientific">Olivibacter ginsenosidimutans</name>
    <dbReference type="NCBI Taxonomy" id="1176537"/>
    <lineage>
        <taxon>Bacteria</taxon>
        <taxon>Pseudomonadati</taxon>
        <taxon>Bacteroidota</taxon>
        <taxon>Sphingobacteriia</taxon>
        <taxon>Sphingobacteriales</taxon>
        <taxon>Sphingobacteriaceae</taxon>
        <taxon>Olivibacter</taxon>
    </lineage>
</organism>
<dbReference type="PANTHER" id="PTHR43793:SF2">
    <property type="entry name" value="BIFUNCTIONAL PROTEIN HLDE"/>
    <property type="match status" value="1"/>
</dbReference>
<accession>A0ABP9AI74</accession>
<dbReference type="NCBIfam" id="TIGR02199">
    <property type="entry name" value="rfaE_dom_II"/>
    <property type="match status" value="1"/>
</dbReference>
<dbReference type="NCBIfam" id="TIGR00125">
    <property type="entry name" value="cyt_tran_rel"/>
    <property type="match status" value="1"/>
</dbReference>
<dbReference type="Proteomes" id="UP001501411">
    <property type="component" value="Unassembled WGS sequence"/>
</dbReference>
<keyword evidence="4" id="KW-0547">Nucleotide-binding</keyword>
<evidence type="ECO:0000256" key="1">
    <source>
        <dbReference type="ARBA" id="ARBA00012519"/>
    </source>
</evidence>
<feature type="domain" description="Cytidyltransferase-like" evidence="8">
    <location>
        <begin position="37"/>
        <end position="162"/>
    </location>
</feature>
<dbReference type="Gene3D" id="3.40.50.620">
    <property type="entry name" value="HUPs"/>
    <property type="match status" value="1"/>
</dbReference>
<dbReference type="EC" id="2.7.7.70" evidence="1"/>
<evidence type="ECO:0000256" key="4">
    <source>
        <dbReference type="ARBA" id="ARBA00022741"/>
    </source>
</evidence>
<evidence type="ECO:0000256" key="6">
    <source>
        <dbReference type="ARBA" id="ARBA00023277"/>
    </source>
</evidence>
<dbReference type="GO" id="GO:0016779">
    <property type="term" value="F:nucleotidyltransferase activity"/>
    <property type="evidence" value="ECO:0007669"/>
    <property type="project" value="UniProtKB-KW"/>
</dbReference>
<reference evidence="10" key="1">
    <citation type="journal article" date="2019" name="Int. J. Syst. Evol. Microbiol.">
        <title>The Global Catalogue of Microorganisms (GCM) 10K type strain sequencing project: providing services to taxonomists for standard genome sequencing and annotation.</title>
        <authorList>
            <consortium name="The Broad Institute Genomics Platform"/>
            <consortium name="The Broad Institute Genome Sequencing Center for Infectious Disease"/>
            <person name="Wu L."/>
            <person name="Ma J."/>
        </authorList>
    </citation>
    <scope>NUCLEOTIDE SEQUENCE [LARGE SCALE GENOMIC DNA]</scope>
    <source>
        <strain evidence="10">JCM 18200</strain>
    </source>
</reference>
<dbReference type="InterPro" id="IPR014729">
    <property type="entry name" value="Rossmann-like_a/b/a_fold"/>
</dbReference>
<evidence type="ECO:0000256" key="3">
    <source>
        <dbReference type="ARBA" id="ARBA00022695"/>
    </source>
</evidence>
<sequence length="168" mass="18598">MPIMDHPIQQPLQKLLARERLIQQVAEWQQAGEKVVFTNGCFDLLHPGHLNYLLEAAALGQKLVIGLNSDASVKRLKGQNRPINDEMTRASFLACLYFIDAISIFEEDTPLELIKAIKPNILVKGGDYTVNTIVGANEVLARGGTVKTLAFVPGYSTTNLIKKIQEQL</sequence>
<dbReference type="InterPro" id="IPR004821">
    <property type="entry name" value="Cyt_trans-like"/>
</dbReference>
<dbReference type="InterPro" id="IPR011914">
    <property type="entry name" value="RfaE_dom_II"/>
</dbReference>
<name>A0ABP9AI74_9SPHI</name>
<comment type="catalytic activity">
    <reaction evidence="7">
        <text>D-glycero-beta-D-manno-heptose 1-phosphate + ATP + H(+) = ADP-D-glycero-beta-D-manno-heptose + diphosphate</text>
        <dbReference type="Rhea" id="RHEA:27465"/>
        <dbReference type="ChEBI" id="CHEBI:15378"/>
        <dbReference type="ChEBI" id="CHEBI:30616"/>
        <dbReference type="ChEBI" id="CHEBI:33019"/>
        <dbReference type="ChEBI" id="CHEBI:59967"/>
        <dbReference type="ChEBI" id="CHEBI:61593"/>
        <dbReference type="EC" id="2.7.7.70"/>
    </reaction>
</comment>
<comment type="caution">
    <text evidence="9">The sequence shown here is derived from an EMBL/GenBank/DDBJ whole genome shotgun (WGS) entry which is preliminary data.</text>
</comment>
<evidence type="ECO:0000256" key="5">
    <source>
        <dbReference type="ARBA" id="ARBA00022840"/>
    </source>
</evidence>
<keyword evidence="2" id="KW-0808">Transferase</keyword>
<keyword evidence="10" id="KW-1185">Reference proteome</keyword>
<evidence type="ECO:0000259" key="8">
    <source>
        <dbReference type="Pfam" id="PF01467"/>
    </source>
</evidence>
<keyword evidence="6" id="KW-0119">Carbohydrate metabolism</keyword>
<proteinExistence type="predicted"/>
<dbReference type="InterPro" id="IPR050385">
    <property type="entry name" value="Archaeal_FAD_synthase"/>
</dbReference>
<dbReference type="SUPFAM" id="SSF52374">
    <property type="entry name" value="Nucleotidylyl transferase"/>
    <property type="match status" value="1"/>
</dbReference>
<gene>
    <name evidence="9" type="primary">rfaE2</name>
    <name evidence="9" type="ORF">GCM10023231_06430</name>
</gene>
<evidence type="ECO:0000313" key="9">
    <source>
        <dbReference type="EMBL" id="GAA4781569.1"/>
    </source>
</evidence>
<evidence type="ECO:0000256" key="2">
    <source>
        <dbReference type="ARBA" id="ARBA00022679"/>
    </source>
</evidence>
<keyword evidence="3 9" id="KW-0548">Nucleotidyltransferase</keyword>